<comment type="caution">
    <text evidence="2">The sequence shown here is derived from an EMBL/GenBank/DDBJ whole genome shotgun (WGS) entry which is preliminary data.</text>
</comment>
<dbReference type="Pfam" id="PF13561">
    <property type="entry name" value="adh_short_C2"/>
    <property type="match status" value="1"/>
</dbReference>
<proteinExistence type="predicted"/>
<evidence type="ECO:0000313" key="3">
    <source>
        <dbReference type="Proteomes" id="UP001381693"/>
    </source>
</evidence>
<dbReference type="Gene3D" id="3.40.50.720">
    <property type="entry name" value="NAD(P)-binding Rossmann-like Domain"/>
    <property type="match status" value="1"/>
</dbReference>
<keyword evidence="1" id="KW-0560">Oxidoreductase</keyword>
<name>A0AAN8WPC0_HALRR</name>
<keyword evidence="3" id="KW-1185">Reference proteome</keyword>
<dbReference type="InterPro" id="IPR002347">
    <property type="entry name" value="SDR_fam"/>
</dbReference>
<dbReference type="EMBL" id="JAXCGZ010017168">
    <property type="protein sequence ID" value="KAK7068642.1"/>
    <property type="molecule type" value="Genomic_DNA"/>
</dbReference>
<gene>
    <name evidence="2" type="ORF">SK128_020810</name>
</gene>
<dbReference type="PANTHER" id="PTHR43975:SF5">
    <property type="entry name" value="PUTATIVE-RELATED"/>
    <property type="match status" value="1"/>
</dbReference>
<dbReference type="AlphaFoldDB" id="A0AAN8WPC0"/>
<dbReference type="PROSITE" id="PS00061">
    <property type="entry name" value="ADH_SHORT"/>
    <property type="match status" value="1"/>
</dbReference>
<evidence type="ECO:0000313" key="2">
    <source>
        <dbReference type="EMBL" id="KAK7068642.1"/>
    </source>
</evidence>
<protein>
    <submittedName>
        <fullName evidence="2">Uncharacterized protein</fullName>
    </submittedName>
</protein>
<organism evidence="2 3">
    <name type="scientific">Halocaridina rubra</name>
    <name type="common">Hawaiian red shrimp</name>
    <dbReference type="NCBI Taxonomy" id="373956"/>
    <lineage>
        <taxon>Eukaryota</taxon>
        <taxon>Metazoa</taxon>
        <taxon>Ecdysozoa</taxon>
        <taxon>Arthropoda</taxon>
        <taxon>Crustacea</taxon>
        <taxon>Multicrustacea</taxon>
        <taxon>Malacostraca</taxon>
        <taxon>Eumalacostraca</taxon>
        <taxon>Eucarida</taxon>
        <taxon>Decapoda</taxon>
        <taxon>Pleocyemata</taxon>
        <taxon>Caridea</taxon>
        <taxon>Atyoidea</taxon>
        <taxon>Atyidae</taxon>
        <taxon>Halocaridina</taxon>
    </lineage>
</organism>
<dbReference type="InterPro" id="IPR020904">
    <property type="entry name" value="Sc_DH/Rdtase_CS"/>
</dbReference>
<accession>A0AAN8WPC0</accession>
<dbReference type="FunFam" id="3.40.50.720:FF:000084">
    <property type="entry name" value="Short-chain dehydrogenase reductase"/>
    <property type="match status" value="1"/>
</dbReference>
<dbReference type="SUPFAM" id="SSF51735">
    <property type="entry name" value="NAD(P)-binding Rossmann-fold domains"/>
    <property type="match status" value="1"/>
</dbReference>
<reference evidence="2 3" key="1">
    <citation type="submission" date="2023-11" db="EMBL/GenBank/DDBJ databases">
        <title>Halocaridina rubra genome assembly.</title>
        <authorList>
            <person name="Smith C."/>
        </authorList>
    </citation>
    <scope>NUCLEOTIDE SEQUENCE [LARGE SCALE GENOMIC DNA]</scope>
    <source>
        <strain evidence="2">EP-1</strain>
        <tissue evidence="2">Whole</tissue>
    </source>
</reference>
<dbReference type="GO" id="GO:0016491">
    <property type="term" value="F:oxidoreductase activity"/>
    <property type="evidence" value="ECO:0007669"/>
    <property type="project" value="UniProtKB-KW"/>
</dbReference>
<dbReference type="InterPro" id="IPR036291">
    <property type="entry name" value="NAD(P)-bd_dom_sf"/>
</dbReference>
<dbReference type="PRINTS" id="PR00081">
    <property type="entry name" value="GDHRDH"/>
</dbReference>
<dbReference type="PANTHER" id="PTHR43975">
    <property type="entry name" value="ZGC:101858"/>
    <property type="match status" value="1"/>
</dbReference>
<dbReference type="PRINTS" id="PR00080">
    <property type="entry name" value="SDRFAMILY"/>
</dbReference>
<sequence length="313" mass="33987">MILPTNLSSLSGLGRKLALRCLHKPTVKCRSYSELWAIAPDVSETVPSLLAIHFPLKETVWPTTLFIFPGATSGIGKGIALALAAEGCSLAITGRNERVLEEVVRLCWKAGLPQDKVLGIPGDLAKDEDCERIVLETLDHFKSLHILINNAGILVRGSLEELSADDFDRQLNINTRAAFLMMKLSLPYIIKTKGSIVNVSSNLSIKPIPGYLAYNVSKAALDQLTRSVALEVADKGVRVNAINPGVIVTEVHKRAGMDDKTYEEFLNYVKDLHPLGRVGNVEEVSRSVLFLVSQNASFITGATLPVDGGNSIF</sequence>
<evidence type="ECO:0000256" key="1">
    <source>
        <dbReference type="ARBA" id="ARBA00023002"/>
    </source>
</evidence>
<dbReference type="Proteomes" id="UP001381693">
    <property type="component" value="Unassembled WGS sequence"/>
</dbReference>